<protein>
    <submittedName>
        <fullName evidence="2">Uncharacterized protein</fullName>
    </submittedName>
</protein>
<sequence>MIMLLNLFPQILGILPKISLVSVLTGTIVRKVYRYLKPVGDLTPNVGNVHHCTTFYPVQKIGEDLGRVASAETAMRSAGLFSSQYLRLSILGFSILFSGYQILKLFNSYFKVTDGKLYLFRHIKLVIKVEHLEEVYFLYRWTRIY</sequence>
<evidence type="ECO:0000313" key="2">
    <source>
        <dbReference type="EMBL" id="AVM87401.1"/>
    </source>
</evidence>
<organism evidence="2">
    <name type="scientific">Beihai goldsaddle goatfish picobirnavirus</name>
    <dbReference type="NCBI Taxonomy" id="2116425"/>
    <lineage>
        <taxon>Viruses</taxon>
        <taxon>Riboviria</taxon>
        <taxon>Orthornavirae</taxon>
        <taxon>Pisuviricota</taxon>
        <taxon>Duplopiviricetes</taxon>
        <taxon>Durnavirales</taxon>
        <taxon>Picobirnaviridae</taxon>
    </lineage>
</organism>
<reference evidence="2" key="1">
    <citation type="journal article" date="2018" name="Nature">
        <title>The evolutionary history of vertebrate RNA viruses.</title>
        <authorList>
            <person name="Shi M."/>
            <person name="Lin X.D."/>
            <person name="Chen X."/>
            <person name="Tian J.H."/>
            <person name="Chen L.J."/>
            <person name="Li K."/>
            <person name="Wang W."/>
            <person name="Eden J.S."/>
            <person name="Shen J.J."/>
            <person name="Liu L."/>
            <person name="Holmes E.C."/>
            <person name="Zhang Y.Z."/>
        </authorList>
    </citation>
    <scope>NUCLEOTIDE SEQUENCE</scope>
    <source>
        <strain evidence="2">LXMC178474</strain>
    </source>
</reference>
<dbReference type="EMBL" id="MG600063">
    <property type="protein sequence ID" value="AVM87401.1"/>
    <property type="molecule type" value="Genomic_RNA"/>
</dbReference>
<name>A0A2P1GN37_9VIRU</name>
<proteinExistence type="predicted"/>
<feature type="transmembrane region" description="Helical" evidence="1">
    <location>
        <begin position="85"/>
        <end position="103"/>
    </location>
</feature>
<evidence type="ECO:0000256" key="1">
    <source>
        <dbReference type="SAM" id="Phobius"/>
    </source>
</evidence>
<keyword evidence="1" id="KW-0472">Membrane</keyword>
<keyword evidence="1" id="KW-0812">Transmembrane</keyword>
<feature type="transmembrane region" description="Helical" evidence="1">
    <location>
        <begin position="6"/>
        <end position="29"/>
    </location>
</feature>
<keyword evidence="1" id="KW-1133">Transmembrane helix</keyword>
<accession>A0A2P1GN37</accession>